<dbReference type="InterPro" id="IPR029060">
    <property type="entry name" value="PIN-like_dom_sf"/>
</dbReference>
<dbReference type="PANTHER" id="PTHR42188">
    <property type="entry name" value="23S RRNA-SPECIFIC ENDONUCLEASE VAPC20"/>
    <property type="match status" value="1"/>
</dbReference>
<dbReference type="PANTHER" id="PTHR42188:SF1">
    <property type="entry name" value="23S RRNA-SPECIFIC ENDONUCLEASE VAPC20"/>
    <property type="match status" value="1"/>
</dbReference>
<dbReference type="InterPro" id="IPR002716">
    <property type="entry name" value="PIN_dom"/>
</dbReference>
<dbReference type="KEGG" id="wna:KA717_13825"/>
<evidence type="ECO:0000259" key="1">
    <source>
        <dbReference type="Pfam" id="PF01850"/>
    </source>
</evidence>
<dbReference type="Proteomes" id="UP001065613">
    <property type="component" value="Chromosome"/>
</dbReference>
<gene>
    <name evidence="2" type="ORF">KA717_13825</name>
</gene>
<dbReference type="SUPFAM" id="SSF88723">
    <property type="entry name" value="PIN domain-like"/>
    <property type="match status" value="1"/>
</dbReference>
<evidence type="ECO:0000313" key="2">
    <source>
        <dbReference type="EMBL" id="UXE63586.1"/>
    </source>
</evidence>
<dbReference type="GO" id="GO:0016075">
    <property type="term" value="P:rRNA catabolic process"/>
    <property type="evidence" value="ECO:0007669"/>
    <property type="project" value="TreeGrafter"/>
</dbReference>
<proteinExistence type="predicted"/>
<organism evidence="2">
    <name type="scientific">Woronichinia naegeliana WA131</name>
    <dbReference type="NCBI Taxonomy" id="2824559"/>
    <lineage>
        <taxon>Bacteria</taxon>
        <taxon>Bacillati</taxon>
        <taxon>Cyanobacteriota</taxon>
        <taxon>Cyanophyceae</taxon>
        <taxon>Synechococcales</taxon>
        <taxon>Coelosphaeriaceae</taxon>
        <taxon>Woronichinia</taxon>
    </lineage>
</organism>
<sequence>MNSLFIDTSGWASLFISTQPYYHQAEQYFRLSLKQQKKLYTTNYILAELVALLNSPLRVSRSRLFEIIDAIKMVDYVEILYIDKATDNLAWQLCKSRLDKAWSLVDCTSFIVMQQLEILETLTTDHHFEQAGFIRLLK</sequence>
<accession>A0A977L104</accession>
<name>A0A977L104_9CYAN</name>
<dbReference type="AlphaFoldDB" id="A0A977L104"/>
<feature type="domain" description="PIN" evidence="1">
    <location>
        <begin position="5"/>
        <end position="133"/>
    </location>
</feature>
<dbReference type="Gene3D" id="3.40.50.1010">
    <property type="entry name" value="5'-nuclease"/>
    <property type="match status" value="1"/>
</dbReference>
<protein>
    <submittedName>
        <fullName evidence="2">PIN domain-containing protein</fullName>
    </submittedName>
</protein>
<dbReference type="InterPro" id="IPR039018">
    <property type="entry name" value="VapC20-like"/>
</dbReference>
<dbReference type="Pfam" id="PF01850">
    <property type="entry name" value="PIN"/>
    <property type="match status" value="1"/>
</dbReference>
<reference evidence="2" key="1">
    <citation type="submission" date="2021-04" db="EMBL/GenBank/DDBJ databases">
        <title>Genome sequence of Woronichinia naegeliana from Washington state freshwater lake bloom.</title>
        <authorList>
            <person name="Dreher T.W."/>
        </authorList>
    </citation>
    <scope>NUCLEOTIDE SEQUENCE</scope>
    <source>
        <strain evidence="2">WA131</strain>
    </source>
</reference>
<dbReference type="EMBL" id="CP073041">
    <property type="protein sequence ID" value="UXE63586.1"/>
    <property type="molecule type" value="Genomic_DNA"/>
</dbReference>
<dbReference type="GO" id="GO:0004521">
    <property type="term" value="F:RNA endonuclease activity"/>
    <property type="evidence" value="ECO:0007669"/>
    <property type="project" value="InterPro"/>
</dbReference>